<sequence length="139" mass="15533">ATVVVVVATHNLAFGVLTGVLIASLNFATKVARFLAVSSELREESRLYKVTGQVFFASADRFMAYFDFREAAEKVVIDVTHAHFWDITSVSALDKVVIKFRREGTDVEIRGMNEATRTIVDRFGVHDKPEEIEKLMGGH</sequence>
<dbReference type="InterPro" id="IPR036513">
    <property type="entry name" value="STAS_dom_sf"/>
</dbReference>
<feature type="non-terminal residue" evidence="3">
    <location>
        <position position="1"/>
    </location>
</feature>
<keyword evidence="1" id="KW-0472">Membrane</keyword>
<name>A0AAI9HN70_CITFR</name>
<dbReference type="Pfam" id="PF01740">
    <property type="entry name" value="STAS"/>
    <property type="match status" value="1"/>
</dbReference>
<evidence type="ECO:0000313" key="3">
    <source>
        <dbReference type="EMBL" id="EMN4148229.1"/>
    </source>
</evidence>
<dbReference type="InterPro" id="IPR002645">
    <property type="entry name" value="STAS_dom"/>
</dbReference>
<dbReference type="SUPFAM" id="SSF52091">
    <property type="entry name" value="SpoIIaa-like"/>
    <property type="match status" value="1"/>
</dbReference>
<comment type="caution">
    <text evidence="3">The sequence shown here is derived from an EMBL/GenBank/DDBJ whole genome shotgun (WGS) entry which is preliminary data.</text>
</comment>
<proteinExistence type="predicted"/>
<dbReference type="EMBL" id="ABKLER030000080">
    <property type="protein sequence ID" value="EMN4148229.1"/>
    <property type="molecule type" value="Genomic_DNA"/>
</dbReference>
<evidence type="ECO:0000259" key="2">
    <source>
        <dbReference type="PROSITE" id="PS50801"/>
    </source>
</evidence>
<protein>
    <submittedName>
        <fullName evidence="3">SulP family inorganic anion transporter</fullName>
    </submittedName>
</protein>
<dbReference type="PANTHER" id="PTHR43310">
    <property type="entry name" value="SULFATE TRANSPORTER YBAR-RELATED"/>
    <property type="match status" value="1"/>
</dbReference>
<dbReference type="AlphaFoldDB" id="A0AAI9HN70"/>
<feature type="transmembrane region" description="Helical" evidence="1">
    <location>
        <begin position="12"/>
        <end position="36"/>
    </location>
</feature>
<gene>
    <name evidence="3" type="ORF">PQQ21_005624</name>
</gene>
<keyword evidence="1" id="KW-0812">Transmembrane</keyword>
<feature type="domain" description="STAS" evidence="2">
    <location>
        <begin position="35"/>
        <end position="139"/>
    </location>
</feature>
<organism evidence="3">
    <name type="scientific">Citrobacter freundii</name>
    <dbReference type="NCBI Taxonomy" id="546"/>
    <lineage>
        <taxon>Bacteria</taxon>
        <taxon>Pseudomonadati</taxon>
        <taxon>Pseudomonadota</taxon>
        <taxon>Gammaproteobacteria</taxon>
        <taxon>Enterobacterales</taxon>
        <taxon>Enterobacteriaceae</taxon>
        <taxon>Citrobacter</taxon>
        <taxon>Citrobacter freundii complex</taxon>
    </lineage>
</organism>
<dbReference type="Gene3D" id="3.30.750.24">
    <property type="entry name" value="STAS domain"/>
    <property type="match status" value="1"/>
</dbReference>
<dbReference type="PANTHER" id="PTHR43310:SF1">
    <property type="entry name" value="SULFATE TRANSPORTER YBAR-RELATED"/>
    <property type="match status" value="1"/>
</dbReference>
<reference evidence="3" key="1">
    <citation type="submission" date="2024-02" db="EMBL/GenBank/DDBJ databases">
        <authorList>
            <consortium name="Clinical and Environmental Microbiology Branch: Whole genome sequencing antimicrobial resistance pathogens in the healthcare setting"/>
        </authorList>
    </citation>
    <scope>NUCLEOTIDE SEQUENCE</scope>
    <source>
        <strain evidence="3">2023GN-00102</strain>
    </source>
</reference>
<dbReference type="InterPro" id="IPR052706">
    <property type="entry name" value="Membrane-Transporter-like"/>
</dbReference>
<dbReference type="CDD" id="cd07042">
    <property type="entry name" value="STAS_SulP_like_sulfate_transporter"/>
    <property type="match status" value="1"/>
</dbReference>
<evidence type="ECO:0000256" key="1">
    <source>
        <dbReference type="SAM" id="Phobius"/>
    </source>
</evidence>
<accession>A0AAI9HN70</accession>
<keyword evidence="1" id="KW-1133">Transmembrane helix</keyword>
<dbReference type="PROSITE" id="PS50801">
    <property type="entry name" value="STAS"/>
    <property type="match status" value="1"/>
</dbReference>